<feature type="compositionally biased region" description="Basic and acidic residues" evidence="2">
    <location>
        <begin position="835"/>
        <end position="846"/>
    </location>
</feature>
<evidence type="ECO:0000313" key="4">
    <source>
        <dbReference type="EMBL" id="KAG7536320.1"/>
    </source>
</evidence>
<dbReference type="PANTHER" id="PTHR33463">
    <property type="entry name" value="NB-ARC DOMAIN-CONTAINING PROTEIN-RELATED"/>
    <property type="match status" value="1"/>
</dbReference>
<keyword evidence="1" id="KW-0611">Plant defense</keyword>
<keyword evidence="5" id="KW-1185">Reference proteome</keyword>
<feature type="region of interest" description="Disordered" evidence="2">
    <location>
        <begin position="831"/>
        <end position="853"/>
    </location>
</feature>
<name>A0A8T1XP39_ARASU</name>
<dbReference type="Pfam" id="PF00931">
    <property type="entry name" value="NB-ARC"/>
    <property type="match status" value="1"/>
</dbReference>
<organism evidence="4 5">
    <name type="scientific">Arabidopsis suecica</name>
    <name type="common">Swedish thale-cress</name>
    <name type="synonym">Cardaminopsis suecica</name>
    <dbReference type="NCBI Taxonomy" id="45249"/>
    <lineage>
        <taxon>Eukaryota</taxon>
        <taxon>Viridiplantae</taxon>
        <taxon>Streptophyta</taxon>
        <taxon>Embryophyta</taxon>
        <taxon>Tracheophyta</taxon>
        <taxon>Spermatophyta</taxon>
        <taxon>Magnoliopsida</taxon>
        <taxon>eudicotyledons</taxon>
        <taxon>Gunneridae</taxon>
        <taxon>Pentapetalae</taxon>
        <taxon>rosids</taxon>
        <taxon>malvids</taxon>
        <taxon>Brassicales</taxon>
        <taxon>Brassicaceae</taxon>
        <taxon>Camelineae</taxon>
        <taxon>Arabidopsis</taxon>
    </lineage>
</organism>
<reference evidence="4 5" key="1">
    <citation type="submission" date="2020-12" db="EMBL/GenBank/DDBJ databases">
        <title>Concerted genomic and epigenomic changes stabilize Arabidopsis allopolyploids.</title>
        <authorList>
            <person name="Chen Z."/>
        </authorList>
    </citation>
    <scope>NUCLEOTIDE SEQUENCE [LARGE SCALE GENOMIC DNA]</scope>
    <source>
        <strain evidence="4">As9502</strain>
        <tissue evidence="4">Leaf</tissue>
    </source>
</reference>
<dbReference type="InterPro" id="IPR002182">
    <property type="entry name" value="NB-ARC"/>
</dbReference>
<dbReference type="AlphaFoldDB" id="A0A8T1XP39"/>
<accession>A0A8T1XP39</accession>
<evidence type="ECO:0000259" key="3">
    <source>
        <dbReference type="Pfam" id="PF00931"/>
    </source>
</evidence>
<dbReference type="Proteomes" id="UP000694251">
    <property type="component" value="Chromosome 13"/>
</dbReference>
<feature type="domain" description="NB-ARC" evidence="3">
    <location>
        <begin position="6"/>
        <end position="171"/>
    </location>
</feature>
<evidence type="ECO:0000256" key="1">
    <source>
        <dbReference type="ARBA" id="ARBA00022821"/>
    </source>
</evidence>
<feature type="compositionally biased region" description="Acidic residues" evidence="2">
    <location>
        <begin position="84"/>
        <end position="101"/>
    </location>
</feature>
<protein>
    <submittedName>
        <fullName evidence="4">NB-ARC</fullName>
    </submittedName>
</protein>
<comment type="caution">
    <text evidence="4">The sequence shown here is derived from an EMBL/GenBank/DDBJ whole genome shotgun (WGS) entry which is preliminary data.</text>
</comment>
<sequence length="1081" mass="122872">MASREETACEEILKSLEDDNVSRVMLVGEAGMGKTWMARKIFKEAHAKAGSCYIALWLNLYKDFDEVSLYENIASQLSIFLDKEESEEDDSDEDDSEDDEDQLNRDLMRLKDKIHLKLSKKKLKGEGKKYLLLVLDDEGSVTSEKKVMRDLHLVDFLAPYRPLKILLTRRKGEEDAINKMKPHTTDELHAYSDGKIQSHTLDASQILRDVFARHHLMAVQKYVFYELYDSLEYELEKDYEGFLDSVVEMSLGLPAAFFVIAKSLNSIALRRIHPFALSPKQDEVLKLAVLSSFPSVSDPNFERAASSHNPILHLVYELLKIYDTVKSSIVDCFWHSLNFFEHCGCVYYWELIAHWILEGYFDPVRSVTKAYKDGHAILMELINRGILKMQEDNVVMPEMAMKNLIDLRCRGLLARSRISLAKVWGSDMKKGLGKINQGDDIIEAVRPTRKGKIITAVLVSGNRLRRETPEIFFGKLKDLEILGLFKPTLDHFVPSLLTLVKLRVLVIRDCDRLKDIEELKSLEGLRVLEVSGASSLKEISDEFFKALSKLESLHLSELQITSSPSSISELTELHCLIIKDCPLLENLPDIQELVKLEVVDISGARGLQTCFDNRNFYHLTQLQLLDFSESQIERLPMFQDFLVPARLHSLARLLLCNCKKLRKLPNLKPLSGLQILDLSGSSSLVKILEVCFEDKKELRILNLSGTNLCQLPSTIEELPNLNELLLRDCTNLEALPNIAKLRNLEIFEVHGCTKLHKIDGSFEDMSYLREIDLSCTKVMKPPELPKQSKIHCLKHIILADGRPFDRDTWSQIKEDIARYIAGNSSSSDAVVKSQEISEKESGEIQSHEPGSSDFPVSMEDFGQFPICRAVYQKSIPFVDSESHPIVLEIHGSNSHDLEKEYLAKAEFVSFVDCSSTRLTSVFNEMKSVKACWLRMCKDIEYIFAGVEEERVGSLEVLSITNLRLLKSLSIGGSFKNLKKLSIDCCPNIKKLFLEASQLPSNLEVLHIKFCENLEKVSIEGEVSTLTTLCLHELHALSAVQANLPNLEKFDKWNCPKLPAEKENLRRLDRETVELTDASPLD</sequence>
<evidence type="ECO:0000313" key="5">
    <source>
        <dbReference type="Proteomes" id="UP000694251"/>
    </source>
</evidence>
<dbReference type="EMBL" id="JAEFBJ010000013">
    <property type="protein sequence ID" value="KAG7536320.1"/>
    <property type="molecule type" value="Genomic_DNA"/>
</dbReference>
<dbReference type="GO" id="GO:0043531">
    <property type="term" value="F:ADP binding"/>
    <property type="evidence" value="ECO:0007669"/>
    <property type="project" value="InterPro"/>
</dbReference>
<feature type="region of interest" description="Disordered" evidence="2">
    <location>
        <begin position="84"/>
        <end position="104"/>
    </location>
</feature>
<evidence type="ECO:0000256" key="2">
    <source>
        <dbReference type="SAM" id="MobiDB-lite"/>
    </source>
</evidence>
<dbReference type="OrthoDB" id="839379at2759"/>
<proteinExistence type="predicted"/>
<gene>
    <name evidence="4" type="ORF">ISN44_As13g002780</name>
</gene>
<dbReference type="InterPro" id="IPR050905">
    <property type="entry name" value="Plant_NBS-LRR"/>
</dbReference>